<reference evidence="1 2" key="1">
    <citation type="submission" date="2019-04" db="EMBL/GenBank/DDBJ databases">
        <title>An improved genome assembly and genetic linkage map for asparagus bean, Vigna unguiculata ssp. sesquipedialis.</title>
        <authorList>
            <person name="Xia Q."/>
            <person name="Zhang R."/>
            <person name="Dong Y."/>
        </authorList>
    </citation>
    <scope>NUCLEOTIDE SEQUENCE [LARGE SCALE GENOMIC DNA]</scope>
    <source>
        <tissue evidence="1">Leaf</tissue>
    </source>
</reference>
<proteinExistence type="predicted"/>
<sequence length="54" mass="5994">MCGASAKTTIAFSFQQFSVCSLCTRIQHQQFSVSSVSHSFHPSFSLITSTSFWN</sequence>
<accession>A0A4D6M028</accession>
<organism evidence="1 2">
    <name type="scientific">Vigna unguiculata</name>
    <name type="common">Cowpea</name>
    <dbReference type="NCBI Taxonomy" id="3917"/>
    <lineage>
        <taxon>Eukaryota</taxon>
        <taxon>Viridiplantae</taxon>
        <taxon>Streptophyta</taxon>
        <taxon>Embryophyta</taxon>
        <taxon>Tracheophyta</taxon>
        <taxon>Spermatophyta</taxon>
        <taxon>Magnoliopsida</taxon>
        <taxon>eudicotyledons</taxon>
        <taxon>Gunneridae</taxon>
        <taxon>Pentapetalae</taxon>
        <taxon>rosids</taxon>
        <taxon>fabids</taxon>
        <taxon>Fabales</taxon>
        <taxon>Fabaceae</taxon>
        <taxon>Papilionoideae</taxon>
        <taxon>50 kb inversion clade</taxon>
        <taxon>NPAAA clade</taxon>
        <taxon>indigoferoid/millettioid clade</taxon>
        <taxon>Phaseoleae</taxon>
        <taxon>Vigna</taxon>
    </lineage>
</organism>
<dbReference type="Proteomes" id="UP000501690">
    <property type="component" value="Linkage Group LG5"/>
</dbReference>
<keyword evidence="2" id="KW-1185">Reference proteome</keyword>
<name>A0A4D6M028_VIGUN</name>
<gene>
    <name evidence="1" type="ORF">DEO72_LG5g1661</name>
</gene>
<evidence type="ECO:0000313" key="1">
    <source>
        <dbReference type="EMBL" id="QCD93586.1"/>
    </source>
</evidence>
<protein>
    <submittedName>
        <fullName evidence="1">Uncharacterized protein</fullName>
    </submittedName>
</protein>
<dbReference type="EMBL" id="CP039349">
    <property type="protein sequence ID" value="QCD93586.1"/>
    <property type="molecule type" value="Genomic_DNA"/>
</dbReference>
<evidence type="ECO:0000313" key="2">
    <source>
        <dbReference type="Proteomes" id="UP000501690"/>
    </source>
</evidence>
<dbReference type="AlphaFoldDB" id="A0A4D6M028"/>